<feature type="non-terminal residue" evidence="1">
    <location>
        <position position="1"/>
    </location>
</feature>
<sequence length="84" mass="8746">EWAPKNVYLPESQISRLGWMSVGPKPRAAQRGRGVLGEIGKGGEGALPCQLAGARAPPCCGCAPGFSCRESSSACASRRASITW</sequence>
<dbReference type="AlphaFoldDB" id="A0A061S4Y1"/>
<protein>
    <submittedName>
        <fullName evidence="1">Uncharacterized protein</fullName>
    </submittedName>
</protein>
<proteinExistence type="predicted"/>
<dbReference type="EMBL" id="GBEZ01007629">
    <property type="protein sequence ID" value="JAC77846.1"/>
    <property type="molecule type" value="Transcribed_RNA"/>
</dbReference>
<organism evidence="1">
    <name type="scientific">Tetraselmis sp. GSL018</name>
    <dbReference type="NCBI Taxonomy" id="582737"/>
    <lineage>
        <taxon>Eukaryota</taxon>
        <taxon>Viridiplantae</taxon>
        <taxon>Chlorophyta</taxon>
        <taxon>core chlorophytes</taxon>
        <taxon>Chlorodendrophyceae</taxon>
        <taxon>Chlorodendrales</taxon>
        <taxon>Chlorodendraceae</taxon>
        <taxon>Tetraselmis</taxon>
    </lineage>
</organism>
<evidence type="ECO:0000313" key="1">
    <source>
        <dbReference type="EMBL" id="JAC77846.1"/>
    </source>
</evidence>
<name>A0A061S4Y1_9CHLO</name>
<reference evidence="1" key="1">
    <citation type="submission" date="2014-05" db="EMBL/GenBank/DDBJ databases">
        <title>The transcriptome of the halophilic microalga Tetraselmis sp. GSL018 isolated from the Great Salt Lake, Utah.</title>
        <authorList>
            <person name="Jinkerson R.E."/>
            <person name="D'Adamo S."/>
            <person name="Posewitz M.C."/>
        </authorList>
    </citation>
    <scope>NUCLEOTIDE SEQUENCE</scope>
    <source>
        <strain evidence="1">GSL018</strain>
    </source>
</reference>
<gene>
    <name evidence="1" type="ORF">TSPGSL018_16657</name>
</gene>
<feature type="non-terminal residue" evidence="1">
    <location>
        <position position="84"/>
    </location>
</feature>
<accession>A0A061S4Y1</accession>